<dbReference type="Pfam" id="PF00440">
    <property type="entry name" value="TetR_N"/>
    <property type="match status" value="1"/>
</dbReference>
<dbReference type="EMBL" id="BOPF01000010">
    <property type="protein sequence ID" value="GIJ46423.1"/>
    <property type="molecule type" value="Genomic_DNA"/>
</dbReference>
<keyword evidence="3" id="KW-0804">Transcription</keyword>
<dbReference type="Gene3D" id="1.10.357.10">
    <property type="entry name" value="Tetracycline Repressor, domain 2"/>
    <property type="match status" value="1"/>
</dbReference>
<dbReference type="PANTHER" id="PTHR30055:SF238">
    <property type="entry name" value="MYCOFACTOCIN BIOSYNTHESIS TRANSCRIPTIONAL REGULATOR MFTR-RELATED"/>
    <property type="match status" value="1"/>
</dbReference>
<evidence type="ECO:0000256" key="4">
    <source>
        <dbReference type="PROSITE-ProRule" id="PRU00335"/>
    </source>
</evidence>
<name>A0A8J4DR55_9ACTN</name>
<keyword evidence="7" id="KW-1185">Reference proteome</keyword>
<sequence>MPLRERKKTATRMALHEAALRLAVEHGLERITVEAIADAASVSRRTFSNYFAGKEEALLYGDHARMRTFLAHVRDRPAGEPPWEALTRAAERLYLDLGERDPRWVAQSRLLRGHPSLLERQAATYAALERDLATAVAARLPAGGSPLRARVTAAAFLSAWRAAVQVWLDQPPGTSLAELARDALGIAADRFE</sequence>
<dbReference type="PANTHER" id="PTHR30055">
    <property type="entry name" value="HTH-TYPE TRANSCRIPTIONAL REGULATOR RUTR"/>
    <property type="match status" value="1"/>
</dbReference>
<evidence type="ECO:0000256" key="3">
    <source>
        <dbReference type="ARBA" id="ARBA00023163"/>
    </source>
</evidence>
<dbReference type="AlphaFoldDB" id="A0A8J4DR55"/>
<feature type="DNA-binding region" description="H-T-H motif" evidence="4">
    <location>
        <begin position="32"/>
        <end position="51"/>
    </location>
</feature>
<feature type="domain" description="HTH tetR-type" evidence="5">
    <location>
        <begin position="9"/>
        <end position="69"/>
    </location>
</feature>
<dbReference type="PROSITE" id="PS50977">
    <property type="entry name" value="HTH_TETR_2"/>
    <property type="match status" value="1"/>
</dbReference>
<dbReference type="InterPro" id="IPR023772">
    <property type="entry name" value="DNA-bd_HTH_TetR-type_CS"/>
</dbReference>
<dbReference type="InterPro" id="IPR041347">
    <property type="entry name" value="MftR_C"/>
</dbReference>
<reference evidence="6" key="1">
    <citation type="submission" date="2021-01" db="EMBL/GenBank/DDBJ databases">
        <title>Whole genome shotgun sequence of Virgisporangium aliadipatigenens NBRC 105644.</title>
        <authorList>
            <person name="Komaki H."/>
            <person name="Tamura T."/>
        </authorList>
    </citation>
    <scope>NUCLEOTIDE SEQUENCE</scope>
    <source>
        <strain evidence="6">NBRC 105644</strain>
    </source>
</reference>
<dbReference type="GO" id="GO:0000976">
    <property type="term" value="F:transcription cis-regulatory region binding"/>
    <property type="evidence" value="ECO:0007669"/>
    <property type="project" value="TreeGrafter"/>
</dbReference>
<evidence type="ECO:0000256" key="1">
    <source>
        <dbReference type="ARBA" id="ARBA00023015"/>
    </source>
</evidence>
<organism evidence="6 7">
    <name type="scientific">Virgisporangium aliadipatigenens</name>
    <dbReference type="NCBI Taxonomy" id="741659"/>
    <lineage>
        <taxon>Bacteria</taxon>
        <taxon>Bacillati</taxon>
        <taxon>Actinomycetota</taxon>
        <taxon>Actinomycetes</taxon>
        <taxon>Micromonosporales</taxon>
        <taxon>Micromonosporaceae</taxon>
        <taxon>Virgisporangium</taxon>
    </lineage>
</organism>
<dbReference type="InterPro" id="IPR001647">
    <property type="entry name" value="HTH_TetR"/>
</dbReference>
<evidence type="ECO:0000256" key="2">
    <source>
        <dbReference type="ARBA" id="ARBA00023125"/>
    </source>
</evidence>
<gene>
    <name evidence="6" type="ORF">Val02_33090</name>
</gene>
<evidence type="ECO:0000313" key="7">
    <source>
        <dbReference type="Proteomes" id="UP000619260"/>
    </source>
</evidence>
<dbReference type="GO" id="GO:0003700">
    <property type="term" value="F:DNA-binding transcription factor activity"/>
    <property type="evidence" value="ECO:0007669"/>
    <property type="project" value="TreeGrafter"/>
</dbReference>
<proteinExistence type="predicted"/>
<protein>
    <submittedName>
        <fullName evidence="6">TetR family transcriptional regulator</fullName>
    </submittedName>
</protein>
<keyword evidence="1" id="KW-0805">Transcription regulation</keyword>
<accession>A0A8J4DR55</accession>
<dbReference type="SUPFAM" id="SSF46689">
    <property type="entry name" value="Homeodomain-like"/>
    <property type="match status" value="1"/>
</dbReference>
<comment type="caution">
    <text evidence="6">The sequence shown here is derived from an EMBL/GenBank/DDBJ whole genome shotgun (WGS) entry which is preliminary data.</text>
</comment>
<dbReference type="Gene3D" id="1.10.10.60">
    <property type="entry name" value="Homeodomain-like"/>
    <property type="match status" value="1"/>
</dbReference>
<dbReference type="Proteomes" id="UP000619260">
    <property type="component" value="Unassembled WGS sequence"/>
</dbReference>
<evidence type="ECO:0000313" key="6">
    <source>
        <dbReference type="EMBL" id="GIJ46423.1"/>
    </source>
</evidence>
<dbReference type="InterPro" id="IPR050109">
    <property type="entry name" value="HTH-type_TetR-like_transc_reg"/>
</dbReference>
<keyword evidence="2 4" id="KW-0238">DNA-binding</keyword>
<dbReference type="PROSITE" id="PS01081">
    <property type="entry name" value="HTH_TETR_1"/>
    <property type="match status" value="1"/>
</dbReference>
<evidence type="ECO:0000259" key="5">
    <source>
        <dbReference type="PROSITE" id="PS50977"/>
    </source>
</evidence>
<dbReference type="Pfam" id="PF17754">
    <property type="entry name" value="TetR_C_14"/>
    <property type="match status" value="1"/>
</dbReference>
<dbReference type="InterPro" id="IPR009057">
    <property type="entry name" value="Homeodomain-like_sf"/>
</dbReference>